<dbReference type="STRING" id="226506.SAMN04488519_105197"/>
<protein>
    <recommendedName>
        <fullName evidence="3">DUF4221 domain-containing protein</fullName>
    </recommendedName>
</protein>
<sequence length="383" mass="44293">MRRLLFNLFLVGLFSCGGKIDSNNQDISEEISYNIDTVIIDAGDQFLYLSEALGRSYLSKNGKTLYNLNQKVPHLEVIDLSILKLNGIIPMEREGPVGIGAYNFYDKVQVLENGEIFIFAWDVISKLSADRKSVEKFRFSAENLKGDRLEEDEEIKYEGIISEDGKSLFTFYGKSNEPSSRLGLALIDLDKMGLRKVELPLFQELKKFEIKTEKEPYAKYPYIYVLPIFLTQSSDQLLVSSSAFNEVYKVDISSGTYSHLTFSSSITANEIELKYSTEARSSFEAREAIREIWKQVSFRKFVWDQQTKKYWRLTNQMEINEEDESTDNVTLTFFDQYLNQKGEVSLPENWRILGAPLISQGMYWQFLNIDDEVAFVRFKPEIK</sequence>
<reference evidence="2" key="1">
    <citation type="submission" date="2016-10" db="EMBL/GenBank/DDBJ databases">
        <authorList>
            <person name="Varghese N."/>
            <person name="Submissions S."/>
        </authorList>
    </citation>
    <scope>NUCLEOTIDE SEQUENCE [LARGE SCALE GENOMIC DNA]</scope>
    <source>
        <strain evidence="2">DSM 15282</strain>
    </source>
</reference>
<dbReference type="EMBL" id="FOVW01000005">
    <property type="protein sequence ID" value="SFO30752.1"/>
    <property type="molecule type" value="Genomic_DNA"/>
</dbReference>
<dbReference type="RefSeq" id="WP_091653447.1">
    <property type="nucleotide sequence ID" value="NZ_FOVW01000005.1"/>
</dbReference>
<proteinExistence type="predicted"/>
<name>A0A1I5G455_9BACT</name>
<evidence type="ECO:0008006" key="3">
    <source>
        <dbReference type="Google" id="ProtNLM"/>
    </source>
</evidence>
<dbReference type="Pfam" id="PF13970">
    <property type="entry name" value="DUF4221"/>
    <property type="match status" value="1"/>
</dbReference>
<evidence type="ECO:0000313" key="2">
    <source>
        <dbReference type="Proteomes" id="UP000199564"/>
    </source>
</evidence>
<dbReference type="InterPro" id="IPR025316">
    <property type="entry name" value="DUF4221"/>
</dbReference>
<keyword evidence="2" id="KW-1185">Reference proteome</keyword>
<accession>A0A1I5G455</accession>
<evidence type="ECO:0000313" key="1">
    <source>
        <dbReference type="EMBL" id="SFO30752.1"/>
    </source>
</evidence>
<dbReference type="AlphaFoldDB" id="A0A1I5G455"/>
<gene>
    <name evidence="1" type="ORF">SAMN04488519_105197</name>
</gene>
<dbReference type="PROSITE" id="PS51257">
    <property type="entry name" value="PROKAR_LIPOPROTEIN"/>
    <property type="match status" value="1"/>
</dbReference>
<dbReference type="Proteomes" id="UP000199564">
    <property type="component" value="Unassembled WGS sequence"/>
</dbReference>
<organism evidence="1 2">
    <name type="scientific">Algoriphagus ornithinivorans</name>
    <dbReference type="NCBI Taxonomy" id="226506"/>
    <lineage>
        <taxon>Bacteria</taxon>
        <taxon>Pseudomonadati</taxon>
        <taxon>Bacteroidota</taxon>
        <taxon>Cytophagia</taxon>
        <taxon>Cytophagales</taxon>
        <taxon>Cyclobacteriaceae</taxon>
        <taxon>Algoriphagus</taxon>
    </lineage>
</organism>